<dbReference type="Proteomes" id="UP000019384">
    <property type="component" value="Unassembled WGS sequence"/>
</dbReference>
<reference evidence="1" key="2">
    <citation type="submission" date="2014-02" db="EMBL/GenBank/DDBJ databases">
        <title>Complete DNA sequence of /Kuraishia capsulata/ illustrates novel genomic features among budding yeasts (/Saccharomycotina/).</title>
        <authorList>
            <person name="Morales L."/>
            <person name="Noel B."/>
            <person name="Porcel B."/>
            <person name="Marcet-Houben M."/>
            <person name="Hullo M-F."/>
            <person name="Sacerdot C."/>
            <person name="Tekaia F."/>
            <person name="Leh-Louis V."/>
            <person name="Despons L."/>
            <person name="Khanna V."/>
            <person name="Aury J-M."/>
            <person name="Barbe V."/>
            <person name="Couloux A."/>
            <person name="Labadie K."/>
            <person name="Pelletier E."/>
            <person name="Souciet J-L."/>
            <person name="Boekhout T."/>
            <person name="Gabaldon T."/>
            <person name="Wincker P."/>
            <person name="Dujon B."/>
        </authorList>
    </citation>
    <scope>NUCLEOTIDE SEQUENCE</scope>
    <source>
        <strain evidence="1">CBS 1993</strain>
    </source>
</reference>
<evidence type="ECO:0000313" key="1">
    <source>
        <dbReference type="EMBL" id="CDK29716.1"/>
    </source>
</evidence>
<reference evidence="1" key="1">
    <citation type="submission" date="2013-12" db="EMBL/GenBank/DDBJ databases">
        <authorList>
            <person name="Genoscope - CEA"/>
        </authorList>
    </citation>
    <scope>NUCLEOTIDE SEQUENCE</scope>
    <source>
        <strain evidence="1">CBS 1993</strain>
    </source>
</reference>
<organism evidence="1 2">
    <name type="scientific">Kuraishia capsulata CBS 1993</name>
    <dbReference type="NCBI Taxonomy" id="1382522"/>
    <lineage>
        <taxon>Eukaryota</taxon>
        <taxon>Fungi</taxon>
        <taxon>Dikarya</taxon>
        <taxon>Ascomycota</taxon>
        <taxon>Saccharomycotina</taxon>
        <taxon>Pichiomycetes</taxon>
        <taxon>Pichiales</taxon>
        <taxon>Pichiaceae</taxon>
        <taxon>Kuraishia</taxon>
    </lineage>
</organism>
<gene>
    <name evidence="1" type="ORF">KUCA_T00005709001</name>
</gene>
<dbReference type="EMBL" id="HG793131">
    <property type="protein sequence ID" value="CDK29716.1"/>
    <property type="molecule type" value="Genomic_DNA"/>
</dbReference>
<dbReference type="AlphaFoldDB" id="W6MSD8"/>
<protein>
    <submittedName>
        <fullName evidence="1">Uncharacterized protein</fullName>
    </submittedName>
</protein>
<evidence type="ECO:0000313" key="2">
    <source>
        <dbReference type="Proteomes" id="UP000019384"/>
    </source>
</evidence>
<sequence length="69" mass="8112">MLIPKEDRKLIHRHLLQGMLQLLKGDQSLIRNGERDEYWTRQQGTRTSASATKKGYFETSFRITMTNCI</sequence>
<accession>W6MSD8</accession>
<dbReference type="GeneID" id="34523087"/>
<proteinExistence type="predicted"/>
<keyword evidence="2" id="KW-1185">Reference proteome</keyword>
<name>W6MSD8_9ASCO</name>
<dbReference type="RefSeq" id="XP_022461699.1">
    <property type="nucleotide sequence ID" value="XM_022601619.1"/>
</dbReference>
<dbReference type="HOGENOM" id="CLU_2776280_0_0_1"/>